<evidence type="ECO:0000259" key="5">
    <source>
        <dbReference type="Pfam" id="PF22780"/>
    </source>
</evidence>
<evidence type="ECO:0000256" key="2">
    <source>
        <dbReference type="ARBA" id="ARBA00022630"/>
    </source>
</evidence>
<name>A0A9J6RJ12_9GAMM</name>
<dbReference type="Gene3D" id="3.50.50.60">
    <property type="entry name" value="FAD/NAD(P)-binding domain"/>
    <property type="match status" value="1"/>
</dbReference>
<accession>A0A9J6RJ12</accession>
<keyword evidence="7" id="KW-1185">Reference proteome</keyword>
<feature type="domain" description="RsdA/BaiN/AoA(So)-like Rossmann fold-like" evidence="4">
    <location>
        <begin position="8"/>
        <end position="397"/>
    </location>
</feature>
<evidence type="ECO:0000313" key="6">
    <source>
        <dbReference type="EMBL" id="MCZ0864240.1"/>
    </source>
</evidence>
<dbReference type="Gene3D" id="1.10.8.260">
    <property type="entry name" value="HI0933 insert domain-like"/>
    <property type="match status" value="1"/>
</dbReference>
<dbReference type="Gene3D" id="2.40.30.10">
    <property type="entry name" value="Translation factors"/>
    <property type="match status" value="1"/>
</dbReference>
<feature type="domain" description="RsdA/BaiN/AoA(So)-like insert" evidence="5">
    <location>
        <begin position="193"/>
        <end position="344"/>
    </location>
</feature>
<dbReference type="Proteomes" id="UP001069090">
    <property type="component" value="Unassembled WGS sequence"/>
</dbReference>
<dbReference type="AlphaFoldDB" id="A0A9J6RJ12"/>
<protein>
    <submittedName>
        <fullName evidence="6">NAD(P)/FAD-dependent oxidoreductase</fullName>
    </submittedName>
</protein>
<dbReference type="Pfam" id="PF22780">
    <property type="entry name" value="HI0933_like_1st"/>
    <property type="match status" value="1"/>
</dbReference>
<comment type="caution">
    <text evidence="6">The sequence shown here is derived from an EMBL/GenBank/DDBJ whole genome shotgun (WGS) entry which is preliminary data.</text>
</comment>
<dbReference type="Pfam" id="PF03486">
    <property type="entry name" value="HI0933_like"/>
    <property type="match status" value="1"/>
</dbReference>
<dbReference type="SUPFAM" id="SSF51905">
    <property type="entry name" value="FAD/NAD(P)-binding domain"/>
    <property type="match status" value="1"/>
</dbReference>
<dbReference type="SUPFAM" id="SSF160996">
    <property type="entry name" value="HI0933 insert domain-like"/>
    <property type="match status" value="1"/>
</dbReference>
<evidence type="ECO:0000259" key="4">
    <source>
        <dbReference type="Pfam" id="PF03486"/>
    </source>
</evidence>
<gene>
    <name evidence="6" type="ORF">O0V09_03450</name>
</gene>
<reference evidence="6 7" key="1">
    <citation type="submission" date="2022-12" db="EMBL/GenBank/DDBJ databases">
        <title>Dasania phycosphaerae sp. nov., isolated from particulate material of the south coast of Korea.</title>
        <authorList>
            <person name="Jiang Y."/>
        </authorList>
    </citation>
    <scope>NUCLEOTIDE SEQUENCE [LARGE SCALE GENOMIC DNA]</scope>
    <source>
        <strain evidence="6 7">GY-19</strain>
    </source>
</reference>
<dbReference type="EMBL" id="JAPTGG010000002">
    <property type="protein sequence ID" value="MCZ0864240.1"/>
    <property type="molecule type" value="Genomic_DNA"/>
</dbReference>
<keyword evidence="3" id="KW-0274">FAD</keyword>
<keyword evidence="2" id="KW-0285">Flavoprotein</keyword>
<evidence type="ECO:0000256" key="1">
    <source>
        <dbReference type="ARBA" id="ARBA00001974"/>
    </source>
</evidence>
<dbReference type="RefSeq" id="WP_258330394.1">
    <property type="nucleotide sequence ID" value="NZ_JAPTGG010000002.1"/>
</dbReference>
<dbReference type="NCBIfam" id="TIGR00275">
    <property type="entry name" value="aminoacetone oxidase family FAD-binding enzyme"/>
    <property type="match status" value="1"/>
</dbReference>
<dbReference type="InterPro" id="IPR023166">
    <property type="entry name" value="BaiN-like_dom_sf"/>
</dbReference>
<proteinExistence type="predicted"/>
<comment type="cofactor">
    <cofactor evidence="1">
        <name>FAD</name>
        <dbReference type="ChEBI" id="CHEBI:57692"/>
    </cofactor>
</comment>
<dbReference type="PANTHER" id="PTHR42887">
    <property type="entry name" value="OS12G0638800 PROTEIN"/>
    <property type="match status" value="1"/>
</dbReference>
<dbReference type="InterPro" id="IPR004792">
    <property type="entry name" value="BaiN-like"/>
</dbReference>
<evidence type="ECO:0000256" key="3">
    <source>
        <dbReference type="ARBA" id="ARBA00022827"/>
    </source>
</evidence>
<organism evidence="6 7">
    <name type="scientific">Dasania phycosphaerae</name>
    <dbReference type="NCBI Taxonomy" id="2950436"/>
    <lineage>
        <taxon>Bacteria</taxon>
        <taxon>Pseudomonadati</taxon>
        <taxon>Pseudomonadota</taxon>
        <taxon>Gammaproteobacteria</taxon>
        <taxon>Cellvibrionales</taxon>
        <taxon>Spongiibacteraceae</taxon>
        <taxon>Dasania</taxon>
    </lineage>
</organism>
<dbReference type="PANTHER" id="PTHR42887:SF2">
    <property type="entry name" value="OS12G0638800 PROTEIN"/>
    <property type="match status" value="1"/>
</dbReference>
<dbReference type="InterPro" id="IPR036188">
    <property type="entry name" value="FAD/NAD-bd_sf"/>
</dbReference>
<dbReference type="InterPro" id="IPR055178">
    <property type="entry name" value="RsdA/BaiN/AoA(So)-like_dom"/>
</dbReference>
<dbReference type="PRINTS" id="PR00411">
    <property type="entry name" value="PNDRDTASEI"/>
</dbReference>
<dbReference type="InterPro" id="IPR057661">
    <property type="entry name" value="RsdA/BaiN/AoA(So)_Rossmann"/>
</dbReference>
<evidence type="ECO:0000313" key="7">
    <source>
        <dbReference type="Proteomes" id="UP001069090"/>
    </source>
</evidence>
<sequence>MSLVNHYDAIIIGGGASGLFCAGLAGQRGLRVLVLDSSNKVGKKILMSGGGRCNFTNLYVTPDNYLCQNPHFPKSALSSYNQWQFIELVERYQIPYHERKHGELFCDDSAKDILNMLLAECELGQVAIKTRCTINTVSHQSEQGFNLVTSLGSFSAKSLVVASGGLSIPTMGATGFGYELAQQFGHSLLPRTAGLVPFTFSDHIKGISERLSGLAVDVELSTANTSFRENVLFTHRGLSGPVVLQLSNYWQPGALITMNLLPDSDIAALLLNYKSQHAKSLLRNLLSQHLAKALVAELQTLFWPQYADTAMAEIPDAVLKTVAENLSAWQLKPSGTEGYRTAEVTLGGVNTDELSSKTMASKNQPGLFFIGEVVDVTGHLGGFNFQWAWASAYAAAQYL</sequence>